<name>A0ABV3UXS1_9MICC</name>
<accession>A0ABV3UXS1</accession>
<dbReference type="RefSeq" id="WP_259913179.1">
    <property type="nucleotide sequence ID" value="NZ_JALXKX010000003.1"/>
</dbReference>
<sequence length="156" mass="16851">MSNHQNPTHSIELTREATNRYVARNAAGVEVTFGRGEDLMSPVELLLAAIAGCSSIDVDTVTSRSSEPTEFKVEASGNKIAEENGGSHLEDLNLSFNLSFPDDEGGRKAAGLVDRLVKLSHDKYCTVSRTVEHGTPVAFETEISVGREEDGNKDTE</sequence>
<dbReference type="Proteomes" id="UP001558481">
    <property type="component" value="Unassembled WGS sequence"/>
</dbReference>
<dbReference type="Gene3D" id="3.30.300.20">
    <property type="match status" value="1"/>
</dbReference>
<dbReference type="InterPro" id="IPR003718">
    <property type="entry name" value="OsmC/Ohr_fam"/>
</dbReference>
<dbReference type="PANTHER" id="PTHR34352:SF1">
    <property type="entry name" value="PROTEIN YHFA"/>
    <property type="match status" value="1"/>
</dbReference>
<dbReference type="EMBL" id="JAYWLU010000001">
    <property type="protein sequence ID" value="MEX3593223.1"/>
    <property type="molecule type" value="Genomic_DNA"/>
</dbReference>
<proteinExistence type="predicted"/>
<dbReference type="PANTHER" id="PTHR34352">
    <property type="entry name" value="PROTEIN YHFA"/>
    <property type="match status" value="1"/>
</dbReference>
<organism evidence="1 2">
    <name type="scientific">Kocuria carniphila</name>
    <dbReference type="NCBI Taxonomy" id="262208"/>
    <lineage>
        <taxon>Bacteria</taxon>
        <taxon>Bacillati</taxon>
        <taxon>Actinomycetota</taxon>
        <taxon>Actinomycetes</taxon>
        <taxon>Micrococcales</taxon>
        <taxon>Micrococcaceae</taxon>
        <taxon>Kocuria</taxon>
    </lineage>
</organism>
<dbReference type="InterPro" id="IPR036102">
    <property type="entry name" value="OsmC/Ohrsf"/>
</dbReference>
<evidence type="ECO:0000313" key="1">
    <source>
        <dbReference type="EMBL" id="MEX3593223.1"/>
    </source>
</evidence>
<dbReference type="SUPFAM" id="SSF82784">
    <property type="entry name" value="OsmC-like"/>
    <property type="match status" value="1"/>
</dbReference>
<reference evidence="1 2" key="1">
    <citation type="journal article" date="2024" name="Fungal Genet. Biol.">
        <title>The porcine skin microbiome exhibits broad fungal antagonism.</title>
        <authorList>
            <person name="De La Cruz K.F."/>
            <person name="Townsend E.C."/>
            <person name="Alex Cheong J.Z."/>
            <person name="Salamzade R."/>
            <person name="Liu A."/>
            <person name="Sandstrom S."/>
            <person name="Davila E."/>
            <person name="Huang L."/>
            <person name="Xu K.H."/>
            <person name="Wu S.Y."/>
            <person name="Meudt J.J."/>
            <person name="Shanmuganayagam D."/>
            <person name="Gibson A.L.F."/>
            <person name="Kalan L.R."/>
        </authorList>
    </citation>
    <scope>NUCLEOTIDE SEQUENCE [LARGE SCALE GENOMIC DNA]</scope>
    <source>
        <strain evidence="1 2">LK2625</strain>
    </source>
</reference>
<protein>
    <submittedName>
        <fullName evidence="1">OsmC family protein</fullName>
    </submittedName>
</protein>
<dbReference type="Pfam" id="PF02566">
    <property type="entry name" value="OsmC"/>
    <property type="match status" value="1"/>
</dbReference>
<evidence type="ECO:0000313" key="2">
    <source>
        <dbReference type="Proteomes" id="UP001558481"/>
    </source>
</evidence>
<gene>
    <name evidence="1" type="ORF">VVR66_00655</name>
</gene>
<keyword evidence="2" id="KW-1185">Reference proteome</keyword>
<comment type="caution">
    <text evidence="1">The sequence shown here is derived from an EMBL/GenBank/DDBJ whole genome shotgun (WGS) entry which is preliminary data.</text>
</comment>
<dbReference type="InterPro" id="IPR015946">
    <property type="entry name" value="KH_dom-like_a/b"/>
</dbReference>